<protein>
    <submittedName>
        <fullName evidence="1">Uncharacterized protein</fullName>
    </submittedName>
</protein>
<reference evidence="1" key="1">
    <citation type="submission" date="2023-11" db="EMBL/GenBank/DDBJ databases">
        <title>Genome assemblies of two species of porcelain crab, Petrolisthes cinctipes and Petrolisthes manimaculis (Anomura: Porcellanidae).</title>
        <authorList>
            <person name="Angst P."/>
        </authorList>
    </citation>
    <scope>NUCLEOTIDE SEQUENCE</scope>
    <source>
        <strain evidence="1">PB745_02</strain>
        <tissue evidence="1">Gill</tissue>
    </source>
</reference>
<keyword evidence="2" id="KW-1185">Reference proteome</keyword>
<evidence type="ECO:0000313" key="2">
    <source>
        <dbReference type="Proteomes" id="UP001292094"/>
    </source>
</evidence>
<gene>
    <name evidence="1" type="ORF">Pmani_006059</name>
</gene>
<proteinExistence type="predicted"/>
<name>A0AAE1QB55_9EUCA</name>
<dbReference type="EMBL" id="JAWZYT010000459">
    <property type="protein sequence ID" value="KAK4323228.1"/>
    <property type="molecule type" value="Genomic_DNA"/>
</dbReference>
<comment type="caution">
    <text evidence="1">The sequence shown here is derived from an EMBL/GenBank/DDBJ whole genome shotgun (WGS) entry which is preliminary data.</text>
</comment>
<dbReference type="AlphaFoldDB" id="A0AAE1QB55"/>
<evidence type="ECO:0000313" key="1">
    <source>
        <dbReference type="EMBL" id="KAK4323228.1"/>
    </source>
</evidence>
<accession>A0AAE1QB55</accession>
<dbReference type="Proteomes" id="UP001292094">
    <property type="component" value="Unassembled WGS sequence"/>
</dbReference>
<sequence>MDGCGLDFSCVSDSVIRSTELRGGDGNTLTHVIWQQCFSVYIPSPVDFHRNFPLIYHMFTYCYRYGLLSVL</sequence>
<organism evidence="1 2">
    <name type="scientific">Petrolisthes manimaculis</name>
    <dbReference type="NCBI Taxonomy" id="1843537"/>
    <lineage>
        <taxon>Eukaryota</taxon>
        <taxon>Metazoa</taxon>
        <taxon>Ecdysozoa</taxon>
        <taxon>Arthropoda</taxon>
        <taxon>Crustacea</taxon>
        <taxon>Multicrustacea</taxon>
        <taxon>Malacostraca</taxon>
        <taxon>Eumalacostraca</taxon>
        <taxon>Eucarida</taxon>
        <taxon>Decapoda</taxon>
        <taxon>Pleocyemata</taxon>
        <taxon>Anomura</taxon>
        <taxon>Galatheoidea</taxon>
        <taxon>Porcellanidae</taxon>
        <taxon>Petrolisthes</taxon>
    </lineage>
</organism>